<dbReference type="PROSITE" id="PS51720">
    <property type="entry name" value="G_AIG1"/>
    <property type="match status" value="1"/>
</dbReference>
<dbReference type="Proteomes" id="UP000472276">
    <property type="component" value="Unassembled WGS sequence"/>
</dbReference>
<protein>
    <recommendedName>
        <fullName evidence="4">AIG1-type G domain-containing protein</fullName>
    </recommendedName>
</protein>
<evidence type="ECO:0000256" key="1">
    <source>
        <dbReference type="ARBA" id="ARBA00008535"/>
    </source>
</evidence>
<dbReference type="RefSeq" id="XP_039473562.1">
    <property type="nucleotide sequence ID" value="XM_039617628.1"/>
</dbReference>
<dbReference type="Pfam" id="PF04548">
    <property type="entry name" value="AIG1"/>
    <property type="match status" value="1"/>
</dbReference>
<proteinExistence type="inferred from homology"/>
<accession>A0A668UST8</accession>
<sequence>MSSKRKIVVVILGRDEVLKKALITNILGKDLSKLNKRQALKKIEIYVNDIYEVMFTPDLYAEFKDIQDLLCINRYPDMCLLVVEHGFSPDDVRKQIEHLSNKTEKPTEEFMVLLPLNCKRTDYPFRSCTMEQVFCELDRLAEGRNLMPAKTKMTDKPVPPLPAPRTEIAMAGKRTSIKVNLVLLGMSGTGKSASGNTILGKPVFSSRPSSKSVTKDCEIAETEINGKHVRVIDTPDMFDDGIEESVKNKHLKRCKELCELHPCVFVLVMHISRFTDGERNILKKLEKAFGRNVKEQSVILFTKGDDLHRAGKTLTDVLHSCQPDLKEMIQQLGNRCVFFENNRSGSAQVEKLLDTVIMVLEKQQKL</sequence>
<name>A0A668UST8_OREAU</name>
<dbReference type="SUPFAM" id="SSF52540">
    <property type="entry name" value="P-loop containing nucleoside triphosphate hydrolases"/>
    <property type="match status" value="1"/>
</dbReference>
<evidence type="ECO:0000259" key="4">
    <source>
        <dbReference type="PROSITE" id="PS51720"/>
    </source>
</evidence>
<dbReference type="Gene3D" id="3.40.50.300">
    <property type="entry name" value="P-loop containing nucleotide triphosphate hydrolases"/>
    <property type="match status" value="1"/>
</dbReference>
<evidence type="ECO:0000313" key="5">
    <source>
        <dbReference type="Ensembl" id="ENSOABP00000043030.2"/>
    </source>
</evidence>
<keyword evidence="6" id="KW-1185">Reference proteome</keyword>
<dbReference type="FunFam" id="3.40.50.300:FF:000366">
    <property type="entry name" value="GTPase, IMAP family member 2"/>
    <property type="match status" value="1"/>
</dbReference>
<evidence type="ECO:0000256" key="2">
    <source>
        <dbReference type="ARBA" id="ARBA00022741"/>
    </source>
</evidence>
<dbReference type="InterPro" id="IPR027417">
    <property type="entry name" value="P-loop_NTPase"/>
</dbReference>
<reference evidence="5" key="2">
    <citation type="submission" date="2025-09" db="UniProtKB">
        <authorList>
            <consortium name="Ensembl"/>
        </authorList>
    </citation>
    <scope>IDENTIFICATION</scope>
</reference>
<comment type="similarity">
    <text evidence="1">Belongs to the TRAFAC class TrmE-Era-EngA-EngB-Septin-like GTPase superfamily. AIG1/Toc34/Toc159-like paraseptin GTPase family. IAN subfamily.</text>
</comment>
<dbReference type="OMA" id="NCKRTDY"/>
<reference evidence="5" key="1">
    <citation type="submission" date="2025-08" db="UniProtKB">
        <authorList>
            <consortium name="Ensembl"/>
        </authorList>
    </citation>
    <scope>IDENTIFICATION</scope>
</reference>
<evidence type="ECO:0000256" key="3">
    <source>
        <dbReference type="ARBA" id="ARBA00023134"/>
    </source>
</evidence>
<keyword evidence="3" id="KW-0342">GTP-binding</keyword>
<evidence type="ECO:0000313" key="6">
    <source>
        <dbReference type="Proteomes" id="UP000472276"/>
    </source>
</evidence>
<organism evidence="5 6">
    <name type="scientific">Oreochromis aureus</name>
    <name type="common">Israeli tilapia</name>
    <name type="synonym">Chromis aureus</name>
    <dbReference type="NCBI Taxonomy" id="47969"/>
    <lineage>
        <taxon>Eukaryota</taxon>
        <taxon>Metazoa</taxon>
        <taxon>Chordata</taxon>
        <taxon>Craniata</taxon>
        <taxon>Vertebrata</taxon>
        <taxon>Euteleostomi</taxon>
        <taxon>Actinopterygii</taxon>
        <taxon>Neopterygii</taxon>
        <taxon>Teleostei</taxon>
        <taxon>Neoteleostei</taxon>
        <taxon>Acanthomorphata</taxon>
        <taxon>Ovalentaria</taxon>
        <taxon>Cichlomorphae</taxon>
        <taxon>Cichliformes</taxon>
        <taxon>Cichlidae</taxon>
        <taxon>African cichlids</taxon>
        <taxon>Pseudocrenilabrinae</taxon>
        <taxon>Oreochromini</taxon>
        <taxon>Oreochromis</taxon>
    </lineage>
</organism>
<dbReference type="PANTHER" id="PTHR10903">
    <property type="entry name" value="GTPASE, IMAP FAMILY MEMBER-RELATED"/>
    <property type="match status" value="1"/>
</dbReference>
<dbReference type="AlphaFoldDB" id="A0A668UST8"/>
<keyword evidence="2" id="KW-0547">Nucleotide-binding</keyword>
<dbReference type="InterPro" id="IPR006703">
    <property type="entry name" value="G_AIG1"/>
</dbReference>
<dbReference type="KEGG" id="oau:116329351"/>
<gene>
    <name evidence="5" type="primary">LOC116329351</name>
</gene>
<feature type="domain" description="AIG1-type G" evidence="4">
    <location>
        <begin position="176"/>
        <end position="366"/>
    </location>
</feature>
<dbReference type="GeneID" id="116329351"/>
<dbReference type="Ensembl" id="ENSOABT00000044177.2">
    <property type="protein sequence ID" value="ENSOABP00000043030.2"/>
    <property type="gene ID" value="ENSOABG00000019397.2"/>
</dbReference>
<dbReference type="InterPro" id="IPR045058">
    <property type="entry name" value="GIMA/IAN/Toc"/>
</dbReference>
<dbReference type="PANTHER" id="PTHR10903:SF188">
    <property type="entry name" value="GTPASE IMAP FAMILY MEMBER 2-LIKE-RELATED"/>
    <property type="match status" value="1"/>
</dbReference>
<dbReference type="GO" id="GO:0005525">
    <property type="term" value="F:GTP binding"/>
    <property type="evidence" value="ECO:0007669"/>
    <property type="project" value="UniProtKB-KW"/>
</dbReference>